<dbReference type="PRINTS" id="PR00463">
    <property type="entry name" value="EP450I"/>
</dbReference>
<dbReference type="InterPro" id="IPR002401">
    <property type="entry name" value="Cyt_P450_E_grp-I"/>
</dbReference>
<dbReference type="STRING" id="1344416.A0A139AJ49"/>
<dbReference type="OrthoDB" id="1470350at2759"/>
<accession>A0A139AJ49</accession>
<dbReference type="GO" id="GO:0020037">
    <property type="term" value="F:heme binding"/>
    <property type="evidence" value="ECO:0007669"/>
    <property type="project" value="InterPro"/>
</dbReference>
<dbReference type="GO" id="GO:0016705">
    <property type="term" value="F:oxidoreductase activity, acting on paired donors, with incorporation or reduction of molecular oxygen"/>
    <property type="evidence" value="ECO:0007669"/>
    <property type="project" value="InterPro"/>
</dbReference>
<keyword evidence="3 5" id="KW-0479">Metal-binding</keyword>
<keyword evidence="4 5" id="KW-0408">Iron</keyword>
<dbReference type="AlphaFoldDB" id="A0A139AJ49"/>
<reference evidence="8 9" key="1">
    <citation type="journal article" date="2015" name="Genome Biol. Evol.">
        <title>Phylogenomic analyses indicate that early fungi evolved digesting cell walls of algal ancestors of land plants.</title>
        <authorList>
            <person name="Chang Y."/>
            <person name="Wang S."/>
            <person name="Sekimoto S."/>
            <person name="Aerts A.L."/>
            <person name="Choi C."/>
            <person name="Clum A."/>
            <person name="LaButti K.M."/>
            <person name="Lindquist E.A."/>
            <person name="Yee Ngan C."/>
            <person name="Ohm R.A."/>
            <person name="Salamov A.A."/>
            <person name="Grigoriev I.V."/>
            <person name="Spatafora J.W."/>
            <person name="Berbee M.L."/>
        </authorList>
    </citation>
    <scope>NUCLEOTIDE SEQUENCE [LARGE SCALE GENOMIC DNA]</scope>
    <source>
        <strain evidence="8 9">JEL478</strain>
    </source>
</reference>
<keyword evidence="6" id="KW-0503">Monooxygenase</keyword>
<dbReference type="InterPro" id="IPR036396">
    <property type="entry name" value="Cyt_P450_sf"/>
</dbReference>
<evidence type="ECO:0000256" key="6">
    <source>
        <dbReference type="RuleBase" id="RU000461"/>
    </source>
</evidence>
<comment type="similarity">
    <text evidence="2 6">Belongs to the cytochrome P450 family.</text>
</comment>
<dbReference type="SUPFAM" id="SSF48264">
    <property type="entry name" value="Cytochrome P450"/>
    <property type="match status" value="1"/>
</dbReference>
<name>A0A139AJ49_GONPJ</name>
<dbReference type="GO" id="GO:0004497">
    <property type="term" value="F:monooxygenase activity"/>
    <property type="evidence" value="ECO:0007669"/>
    <property type="project" value="UniProtKB-KW"/>
</dbReference>
<keyword evidence="5 6" id="KW-0349">Heme</keyword>
<proteinExistence type="inferred from homology"/>
<feature type="binding site" description="axial binding residue" evidence="5">
    <location>
        <position position="499"/>
    </location>
    <ligand>
        <name>heme</name>
        <dbReference type="ChEBI" id="CHEBI:30413"/>
    </ligand>
    <ligandPart>
        <name>Fe</name>
        <dbReference type="ChEBI" id="CHEBI:18248"/>
    </ligandPart>
</feature>
<keyword evidence="6" id="KW-0560">Oxidoreductase</keyword>
<keyword evidence="7" id="KW-0812">Transmembrane</keyword>
<comment type="cofactor">
    <cofactor evidence="1 5">
        <name>heme</name>
        <dbReference type="ChEBI" id="CHEBI:30413"/>
    </cofactor>
</comment>
<evidence type="ECO:0000256" key="2">
    <source>
        <dbReference type="ARBA" id="ARBA00010617"/>
    </source>
</evidence>
<evidence type="ECO:0000256" key="4">
    <source>
        <dbReference type="ARBA" id="ARBA00023004"/>
    </source>
</evidence>
<protein>
    <submittedName>
        <fullName evidence="8">Cytochrome P450</fullName>
    </submittedName>
</protein>
<dbReference type="Gene3D" id="1.10.630.10">
    <property type="entry name" value="Cytochrome P450"/>
    <property type="match status" value="1"/>
</dbReference>
<dbReference type="InterPro" id="IPR001128">
    <property type="entry name" value="Cyt_P450"/>
</dbReference>
<dbReference type="PRINTS" id="PR00385">
    <property type="entry name" value="P450"/>
</dbReference>
<organism evidence="8 9">
    <name type="scientific">Gonapodya prolifera (strain JEL478)</name>
    <name type="common">Monoblepharis prolifera</name>
    <dbReference type="NCBI Taxonomy" id="1344416"/>
    <lineage>
        <taxon>Eukaryota</taxon>
        <taxon>Fungi</taxon>
        <taxon>Fungi incertae sedis</taxon>
        <taxon>Chytridiomycota</taxon>
        <taxon>Chytridiomycota incertae sedis</taxon>
        <taxon>Monoblepharidomycetes</taxon>
        <taxon>Monoblepharidales</taxon>
        <taxon>Gonapodyaceae</taxon>
        <taxon>Gonapodya</taxon>
    </lineage>
</organism>
<dbReference type="CDD" id="cd00302">
    <property type="entry name" value="cytochrome_P450"/>
    <property type="match status" value="1"/>
</dbReference>
<keyword evidence="7" id="KW-0472">Membrane</keyword>
<evidence type="ECO:0000256" key="1">
    <source>
        <dbReference type="ARBA" id="ARBA00001971"/>
    </source>
</evidence>
<dbReference type="EMBL" id="KQ965751">
    <property type="protein sequence ID" value="KXS16584.1"/>
    <property type="molecule type" value="Genomic_DNA"/>
</dbReference>
<evidence type="ECO:0000256" key="3">
    <source>
        <dbReference type="ARBA" id="ARBA00022723"/>
    </source>
</evidence>
<dbReference type="InterPro" id="IPR050121">
    <property type="entry name" value="Cytochrome_P450_monoxygenase"/>
</dbReference>
<keyword evidence="9" id="KW-1185">Reference proteome</keyword>
<dbReference type="PANTHER" id="PTHR24305">
    <property type="entry name" value="CYTOCHROME P450"/>
    <property type="match status" value="1"/>
</dbReference>
<dbReference type="Pfam" id="PF00067">
    <property type="entry name" value="p450"/>
    <property type="match status" value="1"/>
</dbReference>
<dbReference type="PANTHER" id="PTHR24305:SF166">
    <property type="entry name" value="CYTOCHROME P450 12A4, MITOCHONDRIAL-RELATED"/>
    <property type="match status" value="1"/>
</dbReference>
<evidence type="ECO:0000256" key="7">
    <source>
        <dbReference type="SAM" id="Phobius"/>
    </source>
</evidence>
<dbReference type="Proteomes" id="UP000070544">
    <property type="component" value="Unassembled WGS sequence"/>
</dbReference>
<dbReference type="PROSITE" id="PS00086">
    <property type="entry name" value="CYTOCHROME_P450"/>
    <property type="match status" value="1"/>
</dbReference>
<dbReference type="GO" id="GO:0005506">
    <property type="term" value="F:iron ion binding"/>
    <property type="evidence" value="ECO:0007669"/>
    <property type="project" value="InterPro"/>
</dbReference>
<keyword evidence="7" id="KW-1133">Transmembrane helix</keyword>
<evidence type="ECO:0000256" key="5">
    <source>
        <dbReference type="PIRSR" id="PIRSR602401-1"/>
    </source>
</evidence>
<evidence type="ECO:0000313" key="8">
    <source>
        <dbReference type="EMBL" id="KXS16584.1"/>
    </source>
</evidence>
<sequence>MDETLEKLRNINQLRRALTHLVTPASIVAAVAILFGTWYFMYLFDTFVTSNLKALPGSALELAIPYYNVFKQITGKMRERIISAHEKKGSIVRNVPPDKISIADLDTLQHLLKLTDIPKHKATYSRIQPIEGRPAIAQSLDPEDHRRLRRVIAPAFSIKYLMGLEPLLLQVCRSLERKILSMPRDSDGYITLDLFKAMHHVAADMIGITTFGGTFCLVENGQHPLPTSVAQIIKATAIRIAIPPFARDVYNKLVYDQINDFQYNFIKDSIHKRQAANANANDGVYTDILQWIVDHGDKGVFDEVDMVNMARTMLTAGGETSANTMAWATSLLVSNPSTLERLRTELDDAFPGSPNQALPLETLKRLPYLDAVLHETLRLKPIVSKVYREFEKDTELSVRDDDGNPKTYTIPAGTMTYIPIAAVQTSSKVWLRANDFYPERWLNDTNTVTEEEVSQFGIDGNAHTKSSSGINKSKGGHWGKPVLCNKQAFMPFSLGARDCVGRNFAWNEMRIILGHIIRRFDILPAYDTSVEVPGVDFIAYQISRPDGLPIKLKPRV</sequence>
<dbReference type="InterPro" id="IPR017972">
    <property type="entry name" value="Cyt_P450_CS"/>
</dbReference>
<evidence type="ECO:0000313" key="9">
    <source>
        <dbReference type="Proteomes" id="UP000070544"/>
    </source>
</evidence>
<feature type="transmembrane region" description="Helical" evidence="7">
    <location>
        <begin position="21"/>
        <end position="44"/>
    </location>
</feature>
<gene>
    <name evidence="8" type="ORF">M427DRAFT_31010</name>
</gene>